<dbReference type="Gene3D" id="3.40.50.11660">
    <property type="entry name" value="Glycosyl transferase family 10, C-terminal domain"/>
    <property type="match status" value="1"/>
</dbReference>
<comment type="similarity">
    <text evidence="2 5">Belongs to the glycosyltransferase 10 family.</text>
</comment>
<dbReference type="InterPro" id="IPR038577">
    <property type="entry name" value="GT10-like_C_sf"/>
</dbReference>
<reference evidence="7 8" key="2">
    <citation type="journal article" date="2008" name="Nature">
        <title>The Phaeodactylum genome reveals the evolutionary history of diatom genomes.</title>
        <authorList>
            <person name="Bowler C."/>
            <person name="Allen A.E."/>
            <person name="Badger J.H."/>
            <person name="Grimwood J."/>
            <person name="Jabbari K."/>
            <person name="Kuo A."/>
            <person name="Maheswari U."/>
            <person name="Martens C."/>
            <person name="Maumus F."/>
            <person name="Otillar R.P."/>
            <person name="Rayko E."/>
            <person name="Salamov A."/>
            <person name="Vandepoele K."/>
            <person name="Beszteri B."/>
            <person name="Gruber A."/>
            <person name="Heijde M."/>
            <person name="Katinka M."/>
            <person name="Mock T."/>
            <person name="Valentin K."/>
            <person name="Verret F."/>
            <person name="Berges J.A."/>
            <person name="Brownlee C."/>
            <person name="Cadoret J.P."/>
            <person name="Chiovitti A."/>
            <person name="Choi C.J."/>
            <person name="Coesel S."/>
            <person name="De Martino A."/>
            <person name="Detter J.C."/>
            <person name="Durkin C."/>
            <person name="Falciatore A."/>
            <person name="Fournet J."/>
            <person name="Haruta M."/>
            <person name="Huysman M.J."/>
            <person name="Jenkins B.D."/>
            <person name="Jiroutova K."/>
            <person name="Jorgensen R.E."/>
            <person name="Joubert Y."/>
            <person name="Kaplan A."/>
            <person name="Kroger N."/>
            <person name="Kroth P.G."/>
            <person name="La Roche J."/>
            <person name="Lindquist E."/>
            <person name="Lommer M."/>
            <person name="Martin-Jezequel V."/>
            <person name="Lopez P.J."/>
            <person name="Lucas S."/>
            <person name="Mangogna M."/>
            <person name="McGinnis K."/>
            <person name="Medlin L.K."/>
            <person name="Montsant A."/>
            <person name="Oudot-Le Secq M.P."/>
            <person name="Napoli C."/>
            <person name="Obornik M."/>
            <person name="Parker M.S."/>
            <person name="Petit J.L."/>
            <person name="Porcel B.M."/>
            <person name="Poulsen N."/>
            <person name="Robison M."/>
            <person name="Rychlewski L."/>
            <person name="Rynearson T.A."/>
            <person name="Schmutz J."/>
            <person name="Shapiro H."/>
            <person name="Siaut M."/>
            <person name="Stanley M."/>
            <person name="Sussman M.R."/>
            <person name="Taylor A.R."/>
            <person name="Vardi A."/>
            <person name="von Dassow P."/>
            <person name="Vyverman W."/>
            <person name="Willis A."/>
            <person name="Wyrwicz L.S."/>
            <person name="Rokhsar D.S."/>
            <person name="Weissenbach J."/>
            <person name="Armbrust E.V."/>
            <person name="Green B.R."/>
            <person name="Van de Peer Y."/>
            <person name="Grigoriev I.V."/>
        </authorList>
    </citation>
    <scope>NUCLEOTIDE SEQUENCE [LARGE SCALE GENOMIC DNA]</scope>
    <source>
        <strain evidence="7 8">CCMP1335</strain>
    </source>
</reference>
<proteinExistence type="inferred from homology"/>
<dbReference type="GO" id="GO:0032580">
    <property type="term" value="C:Golgi cisterna membrane"/>
    <property type="evidence" value="ECO:0007669"/>
    <property type="project" value="UniProtKB-SubCell"/>
</dbReference>
<evidence type="ECO:0000256" key="5">
    <source>
        <dbReference type="RuleBase" id="RU003832"/>
    </source>
</evidence>
<reference evidence="7 8" key="1">
    <citation type="journal article" date="2004" name="Science">
        <title>The genome of the diatom Thalassiosira pseudonana: ecology, evolution, and metabolism.</title>
        <authorList>
            <person name="Armbrust E.V."/>
            <person name="Berges J.A."/>
            <person name="Bowler C."/>
            <person name="Green B.R."/>
            <person name="Martinez D."/>
            <person name="Putnam N.H."/>
            <person name="Zhou S."/>
            <person name="Allen A.E."/>
            <person name="Apt K.E."/>
            <person name="Bechner M."/>
            <person name="Brzezinski M.A."/>
            <person name="Chaal B.K."/>
            <person name="Chiovitti A."/>
            <person name="Davis A.K."/>
            <person name="Demarest M.S."/>
            <person name="Detter J.C."/>
            <person name="Glavina T."/>
            <person name="Goodstein D."/>
            <person name="Hadi M.Z."/>
            <person name="Hellsten U."/>
            <person name="Hildebrand M."/>
            <person name="Jenkins B.D."/>
            <person name="Jurka J."/>
            <person name="Kapitonov V.V."/>
            <person name="Kroger N."/>
            <person name="Lau W.W."/>
            <person name="Lane T.W."/>
            <person name="Larimer F.W."/>
            <person name="Lippmeier J.C."/>
            <person name="Lucas S."/>
            <person name="Medina M."/>
            <person name="Montsant A."/>
            <person name="Obornik M."/>
            <person name="Parker M.S."/>
            <person name="Palenik B."/>
            <person name="Pazour G.J."/>
            <person name="Richardson P.M."/>
            <person name="Rynearson T.A."/>
            <person name="Saito M.A."/>
            <person name="Schwartz D.C."/>
            <person name="Thamatrakoln K."/>
            <person name="Valentin K."/>
            <person name="Vardi A."/>
            <person name="Wilkerson F.P."/>
            <person name="Rokhsar D.S."/>
        </authorList>
    </citation>
    <scope>NUCLEOTIDE SEQUENCE [LARGE SCALE GENOMIC DNA]</scope>
    <source>
        <strain evidence="7 8">CCMP1335</strain>
    </source>
</reference>
<accession>B8C7R4</accession>
<dbReference type="SUPFAM" id="SSF53756">
    <property type="entry name" value="UDP-Glycosyltransferase/glycogen phosphorylase"/>
    <property type="match status" value="1"/>
</dbReference>
<dbReference type="EC" id="2.4.1.-" evidence="5"/>
<dbReference type="PANTHER" id="PTHR11929">
    <property type="entry name" value="ALPHA- 1,3 -FUCOSYLTRANSFERASE"/>
    <property type="match status" value="1"/>
</dbReference>
<dbReference type="HOGENOM" id="CLU_1458123_0_0_1"/>
<sequence>MVTESDLLVMHSHQFCEVSVKNFPGPQLHINAEYYDLHPEHYKNIDRQFTLNYLPEGDRSVVLGPHEDSQKSVRVPYCSMRLWYMHLTRNENALQKIIDPTQKPKNTKENFLLYINSHYIEYREDQQGANAELFSHYRYALVMENTEVEGYVSEKILDAFLSGTVPIYFGSRFVFNVFNPRAFIYF</sequence>
<dbReference type="GO" id="GO:0046920">
    <property type="term" value="F:alpha-(1-&gt;3)-fucosyltransferase activity"/>
    <property type="evidence" value="ECO:0000318"/>
    <property type="project" value="GO_Central"/>
</dbReference>
<evidence type="ECO:0000313" key="8">
    <source>
        <dbReference type="Proteomes" id="UP000001449"/>
    </source>
</evidence>
<evidence type="ECO:0000313" key="7">
    <source>
        <dbReference type="EMBL" id="EED90150.1"/>
    </source>
</evidence>
<dbReference type="GeneID" id="7449262"/>
<dbReference type="InParanoid" id="B8C7R4"/>
<dbReference type="UniPathway" id="UPA00378"/>
<keyword evidence="5" id="KW-0472">Membrane</keyword>
<evidence type="ECO:0000256" key="4">
    <source>
        <dbReference type="ARBA" id="ARBA00022679"/>
    </source>
</evidence>
<keyword evidence="8" id="KW-1185">Reference proteome</keyword>
<comment type="pathway">
    <text evidence="1">Protein modification; protein glycosylation.</text>
</comment>
<dbReference type="PaxDb" id="35128-Thaps269403"/>
<feature type="non-terminal residue" evidence="7">
    <location>
        <position position="186"/>
    </location>
</feature>
<dbReference type="KEGG" id="tps:THAPSDRAFT_269403"/>
<dbReference type="PANTHER" id="PTHR11929:SF194">
    <property type="entry name" value="ALPHA-(1,3)-FUCOSYLTRANSFERASE 10"/>
    <property type="match status" value="1"/>
</dbReference>
<dbReference type="EMBL" id="CM000645">
    <property type="protein sequence ID" value="EED90150.1"/>
    <property type="molecule type" value="Genomic_DNA"/>
</dbReference>
<evidence type="ECO:0000256" key="2">
    <source>
        <dbReference type="ARBA" id="ARBA00008919"/>
    </source>
</evidence>
<name>B8C7R4_THAPS</name>
<evidence type="ECO:0000256" key="3">
    <source>
        <dbReference type="ARBA" id="ARBA00022676"/>
    </source>
</evidence>
<dbReference type="Pfam" id="PF00852">
    <property type="entry name" value="Glyco_transf_10"/>
    <property type="match status" value="1"/>
</dbReference>
<keyword evidence="5" id="KW-0333">Golgi apparatus</keyword>
<evidence type="ECO:0000256" key="1">
    <source>
        <dbReference type="ARBA" id="ARBA00004922"/>
    </source>
</evidence>
<protein>
    <recommendedName>
        <fullName evidence="5">Fucosyltransferase</fullName>
        <ecNumber evidence="5">2.4.1.-</ecNumber>
    </recommendedName>
</protein>
<organism evidence="7 8">
    <name type="scientific">Thalassiosira pseudonana</name>
    <name type="common">Marine diatom</name>
    <name type="synonym">Cyclotella nana</name>
    <dbReference type="NCBI Taxonomy" id="35128"/>
    <lineage>
        <taxon>Eukaryota</taxon>
        <taxon>Sar</taxon>
        <taxon>Stramenopiles</taxon>
        <taxon>Ochrophyta</taxon>
        <taxon>Bacillariophyta</taxon>
        <taxon>Coscinodiscophyceae</taxon>
        <taxon>Thalassiosirophycidae</taxon>
        <taxon>Thalassiosirales</taxon>
        <taxon>Thalassiosiraceae</taxon>
        <taxon>Thalassiosira</taxon>
    </lineage>
</organism>
<dbReference type="AlphaFoldDB" id="B8C7R4"/>
<keyword evidence="3 5" id="KW-0328">Glycosyltransferase</keyword>
<dbReference type="InterPro" id="IPR055270">
    <property type="entry name" value="Glyco_tran_10_C"/>
</dbReference>
<comment type="subcellular location">
    <subcellularLocation>
        <location evidence="5">Golgi apparatus</location>
        <location evidence="5">Golgi stack membrane</location>
        <topology evidence="5">Single-pass type II membrane protein</topology>
    </subcellularLocation>
</comment>
<dbReference type="Proteomes" id="UP000001449">
    <property type="component" value="Chromosome 9"/>
</dbReference>
<keyword evidence="4 5" id="KW-0808">Transferase</keyword>
<keyword evidence="5" id="KW-0812">Transmembrane</keyword>
<feature type="domain" description="Fucosyltransferase C-terminal" evidence="6">
    <location>
        <begin position="124"/>
        <end position="184"/>
    </location>
</feature>
<evidence type="ECO:0000259" key="6">
    <source>
        <dbReference type="Pfam" id="PF00852"/>
    </source>
</evidence>
<gene>
    <name evidence="7" type="ORF">THAPSDRAFT_269403</name>
</gene>
<dbReference type="RefSeq" id="XP_002292175.1">
    <property type="nucleotide sequence ID" value="XM_002292139.1"/>
</dbReference>
<dbReference type="InterPro" id="IPR001503">
    <property type="entry name" value="Glyco_trans_10"/>
</dbReference>